<dbReference type="KEGG" id="daf:Desaf_0685"/>
<evidence type="ECO:0000313" key="2">
    <source>
        <dbReference type="EMBL" id="EGJ49037.1"/>
    </source>
</evidence>
<keyword evidence="3" id="KW-1185">Reference proteome</keyword>
<dbReference type="EMBL" id="CP003221">
    <property type="protein sequence ID" value="EGJ49037.1"/>
    <property type="molecule type" value="Genomic_DNA"/>
</dbReference>
<evidence type="ECO:0000313" key="3">
    <source>
        <dbReference type="Proteomes" id="UP000007844"/>
    </source>
</evidence>
<organism evidence="2 3">
    <name type="scientific">Desulfocurvibacter africanus subsp. africanus str. Walvis Bay</name>
    <dbReference type="NCBI Taxonomy" id="690850"/>
    <lineage>
        <taxon>Bacteria</taxon>
        <taxon>Pseudomonadati</taxon>
        <taxon>Thermodesulfobacteriota</taxon>
        <taxon>Desulfovibrionia</taxon>
        <taxon>Desulfovibrionales</taxon>
        <taxon>Desulfovibrionaceae</taxon>
        <taxon>Desulfocurvibacter</taxon>
    </lineage>
</organism>
<reference evidence="2 3" key="1">
    <citation type="journal article" date="2011" name="J. Bacteriol.">
        <title>Genome sequence of the mercury-methylating and pleomorphic Desulfovibrio africanus Strain Walvis Bay.</title>
        <authorList>
            <person name="Brown S.D."/>
            <person name="Wall J.D."/>
            <person name="Kucken A.M."/>
            <person name="Gilmour C.C."/>
            <person name="Podar M."/>
            <person name="Brandt C.C."/>
            <person name="Teshima H."/>
            <person name="Detter J.C."/>
            <person name="Han C.S."/>
            <person name="Land M.L."/>
            <person name="Lucas S."/>
            <person name="Han J."/>
            <person name="Pennacchio L."/>
            <person name="Nolan M."/>
            <person name="Pitluck S."/>
            <person name="Woyke T."/>
            <person name="Goodwin L."/>
            <person name="Palumbo A.V."/>
            <person name="Elias D.A."/>
        </authorList>
    </citation>
    <scope>NUCLEOTIDE SEQUENCE [LARGE SCALE GENOMIC DNA]</scope>
    <source>
        <strain evidence="2 3">Walvis Bay</strain>
    </source>
</reference>
<name>F3YW07_DESAF</name>
<feature type="coiled-coil region" evidence="1">
    <location>
        <begin position="122"/>
        <end position="164"/>
    </location>
</feature>
<dbReference type="eggNOG" id="ENOG50312E7">
    <property type="taxonomic scope" value="Bacteria"/>
</dbReference>
<gene>
    <name evidence="2" type="ORF">Desaf_0685</name>
</gene>
<evidence type="ECO:0000256" key="1">
    <source>
        <dbReference type="SAM" id="Coils"/>
    </source>
</evidence>
<accession>F3YW07</accession>
<dbReference type="Proteomes" id="UP000007844">
    <property type="component" value="Chromosome"/>
</dbReference>
<protein>
    <submittedName>
        <fullName evidence="2">Putative Mu-like prophage FluMu protein GP27</fullName>
    </submittedName>
</protein>
<keyword evidence="1" id="KW-0175">Coiled coil</keyword>
<proteinExistence type="predicted"/>
<sequence>MARPSSIETLPQDILERLQELLRDPRVTQLDVTARINELLAAEGFPGRVSKSAVNRYAQRMEEVGAKLRQAREVAQMWIGKLGAAPQGQVGQLVNELLRTLAFDLSMTLQEGVLNADHAPEIAKMLKDMAIAMEKLEKAASENLKREEDIRRQERERVAQIVEETGKAQGLGEEQVSFWKEKFLGVR</sequence>
<dbReference type="Pfam" id="PF11985">
    <property type="entry name" value="Phage_Mu_Gp27"/>
    <property type="match status" value="1"/>
</dbReference>
<dbReference type="AlphaFoldDB" id="F3YW07"/>
<dbReference type="InterPro" id="IPR021874">
    <property type="entry name" value="Phage_Mu_Gp27"/>
</dbReference>
<dbReference type="STRING" id="690850.Desaf_0685"/>
<dbReference type="HOGENOM" id="CLU_120444_2_0_7"/>
<dbReference type="RefSeq" id="WP_014258873.1">
    <property type="nucleotide sequence ID" value="NC_016629.1"/>
</dbReference>